<proteinExistence type="predicted"/>
<keyword evidence="5" id="KW-1185">Reference proteome</keyword>
<reference evidence="4 5" key="1">
    <citation type="journal article" date="2011" name="PLoS Genet.">
        <title>Comparative genomic analysis of human fungal pathogens causing paracoccidioidomycosis.</title>
        <authorList>
            <person name="Desjardins C.A."/>
            <person name="Champion M.D."/>
            <person name="Holder J.W."/>
            <person name="Muszewska A."/>
            <person name="Goldberg J."/>
            <person name="Bailao A.M."/>
            <person name="Brigido M.M."/>
            <person name="Ferreira M.E."/>
            <person name="Garcia A.M."/>
            <person name="Grynberg M."/>
            <person name="Gujja S."/>
            <person name="Heiman D.I."/>
            <person name="Henn M.R."/>
            <person name="Kodira C.D."/>
            <person name="Leon-Narvaez H."/>
            <person name="Longo L.V."/>
            <person name="Ma L.J."/>
            <person name="Malavazi I."/>
            <person name="Matsuo A.L."/>
            <person name="Morais F.V."/>
            <person name="Pereira M."/>
            <person name="Rodriguez-Brito S."/>
            <person name="Sakthikumar S."/>
            <person name="Salem-Izacc S.M."/>
            <person name="Sykes S.M."/>
            <person name="Teixeira M.M."/>
            <person name="Vallejo M.C."/>
            <person name="Walter M.E."/>
            <person name="Yandava C."/>
            <person name="Young S."/>
            <person name="Zeng Q."/>
            <person name="Zucker J."/>
            <person name="Felipe M.S."/>
            <person name="Goldman G.H."/>
            <person name="Haas B.J."/>
            <person name="McEwen J.G."/>
            <person name="Nino-Vega G."/>
            <person name="Puccia R."/>
            <person name="San-Blas G."/>
            <person name="Soares C.M."/>
            <person name="Birren B.W."/>
            <person name="Cuomo C.A."/>
        </authorList>
    </citation>
    <scope>NUCLEOTIDE SEQUENCE [LARGE SCALE GENOMIC DNA]</scope>
    <source>
        <strain evidence="4 5">Pb18</strain>
    </source>
</reference>
<protein>
    <recommendedName>
        <fullName evidence="3">DUF7730 domain-containing protein</fullName>
    </recommendedName>
</protein>
<dbReference type="GeneID" id="22587441"/>
<sequence>MFVPQLYSYRNHFHKRAENDQAEDSPSRKIFIVVSIALLGVIIVCLSLYYGLRTLRFRNSDPKFIPTKYLKKKWRNWLPKTTYGHVPNAIPATRQAGANWSGNTAYTGAGDLSLDRRTSIQSVMTLPSYSPIPKPTEQVVGREGERGGMDVVMEFPETADEEEARREEEMESLYQIRLARRQEVAERERRRLERREARERGDWARLEEIQRQSRARNLEENQSDNGSNTSISAAALIAEHQSRGREKRVARVTYADVGDVRHDGTRLRASSQESDSRPLLDAASSMGSDGSTSLPRSAEGRQRATSGSSLFLNPTNQSDHDTPRGSITPAETDIGNSNIANPPQYDQLDWGEAPPYQSPVAGRGQGPQPPEITAVPSIEIEIPTPGNSAPVTPVSSMPHWVDSPFSNPWALTEPQSLCILYAKLPPEIRFLIFEALLGNRVLHLYVISNKFKLLKSCLQGSNREEIFRDEPYSNNQRKNKFIHCHCGHGAEESLSLEILRTCRRIYSEGIPILYTKNIFTFAKDSALSLAAPSFAPRRFKSLTSVELHLPNNTQFHRSVMDTLIDDAIHAAIDALFRLPQVKVFRLFTEFLPQMIVNDKSGSWEKAWLGAVDDFAKLRASTLEMLEFTIPPSCFDILLGNKNEEEIFCNELRGGRRYRRQLEGVSQGFEYWISCPGEIRFE</sequence>
<gene>
    <name evidence="4" type="ORF">PADG_11544</name>
</gene>
<dbReference type="AlphaFoldDB" id="A0A0A0HUR4"/>
<dbReference type="RefSeq" id="XP_010759003.1">
    <property type="nucleotide sequence ID" value="XM_010760701.1"/>
</dbReference>
<dbReference type="InParanoid" id="A0A0A0HUR4"/>
<dbReference type="PANTHER" id="PTHR38790">
    <property type="entry name" value="2EXR DOMAIN-CONTAINING PROTEIN-RELATED"/>
    <property type="match status" value="1"/>
</dbReference>
<dbReference type="VEuPathDB" id="FungiDB:PADG_11544"/>
<accession>A0A0A0HUR4</accession>
<evidence type="ECO:0000256" key="2">
    <source>
        <dbReference type="SAM" id="Phobius"/>
    </source>
</evidence>
<keyword evidence="2" id="KW-0812">Transmembrane</keyword>
<feature type="compositionally biased region" description="Polar residues" evidence="1">
    <location>
        <begin position="303"/>
        <end position="317"/>
    </location>
</feature>
<dbReference type="HOGENOM" id="CLU_403890_0_0_1"/>
<keyword evidence="2" id="KW-0472">Membrane</keyword>
<evidence type="ECO:0000259" key="3">
    <source>
        <dbReference type="Pfam" id="PF24864"/>
    </source>
</evidence>
<organism evidence="4 5">
    <name type="scientific">Paracoccidioides brasiliensis (strain Pb18)</name>
    <dbReference type="NCBI Taxonomy" id="502780"/>
    <lineage>
        <taxon>Eukaryota</taxon>
        <taxon>Fungi</taxon>
        <taxon>Dikarya</taxon>
        <taxon>Ascomycota</taxon>
        <taxon>Pezizomycotina</taxon>
        <taxon>Eurotiomycetes</taxon>
        <taxon>Eurotiomycetidae</taxon>
        <taxon>Onygenales</taxon>
        <taxon>Ajellomycetaceae</taxon>
        <taxon>Paracoccidioides</taxon>
    </lineage>
</organism>
<keyword evidence="2" id="KW-1133">Transmembrane helix</keyword>
<dbReference type="Proteomes" id="UP000001628">
    <property type="component" value="Unassembled WGS sequence"/>
</dbReference>
<feature type="region of interest" description="Disordered" evidence="1">
    <location>
        <begin position="263"/>
        <end position="372"/>
    </location>
</feature>
<dbReference type="Pfam" id="PF24864">
    <property type="entry name" value="DUF7730"/>
    <property type="match status" value="1"/>
</dbReference>
<dbReference type="eggNOG" id="ENOG502SK7F">
    <property type="taxonomic scope" value="Eukaryota"/>
</dbReference>
<evidence type="ECO:0000313" key="5">
    <source>
        <dbReference type="Proteomes" id="UP000001628"/>
    </source>
</evidence>
<feature type="compositionally biased region" description="Polar residues" evidence="1">
    <location>
        <begin position="285"/>
        <end position="295"/>
    </location>
</feature>
<evidence type="ECO:0000313" key="4">
    <source>
        <dbReference type="EMBL" id="KGM92347.1"/>
    </source>
</evidence>
<dbReference type="InterPro" id="IPR056632">
    <property type="entry name" value="DUF7730"/>
</dbReference>
<dbReference type="OrthoDB" id="5376312at2759"/>
<feature type="domain" description="DUF7730" evidence="3">
    <location>
        <begin position="414"/>
        <end position="550"/>
    </location>
</feature>
<evidence type="ECO:0000256" key="1">
    <source>
        <dbReference type="SAM" id="MobiDB-lite"/>
    </source>
</evidence>
<name>A0A0A0HUR4_PARBD</name>
<feature type="transmembrane region" description="Helical" evidence="2">
    <location>
        <begin position="30"/>
        <end position="52"/>
    </location>
</feature>
<dbReference type="EMBL" id="KN275959">
    <property type="protein sequence ID" value="KGM92347.1"/>
    <property type="molecule type" value="Genomic_DNA"/>
</dbReference>
<dbReference type="KEGG" id="pbn:PADG_11544"/>